<evidence type="ECO:0000313" key="2">
    <source>
        <dbReference type="EMBL" id="MFC7600389.1"/>
    </source>
</evidence>
<reference evidence="3" key="1">
    <citation type="journal article" date="2019" name="Int. J. Syst. Evol. Microbiol.">
        <title>The Global Catalogue of Microorganisms (GCM) 10K type strain sequencing project: providing services to taxonomists for standard genome sequencing and annotation.</title>
        <authorList>
            <consortium name="The Broad Institute Genomics Platform"/>
            <consortium name="The Broad Institute Genome Sequencing Center for Infectious Disease"/>
            <person name="Wu L."/>
            <person name="Ma J."/>
        </authorList>
    </citation>
    <scope>NUCLEOTIDE SEQUENCE [LARGE SCALE GENOMIC DNA]</scope>
    <source>
        <strain evidence="3">JCM 10083</strain>
    </source>
</reference>
<sequence length="172" mass="18008">MTLTGAELAGQDAVVIGGTGNVGAFLVDAFVRADARVPVLSRSQDKIDRLLARLGPDKASHVGALIGDIGSAAGAVAAAPAGWHQTPSMLQAGFDDFKAVIENSLFPHYLAAQTFLPLPPAAPTPASTAPWGSSDRLSPGSGRWRWSRSRKTSSCRPSRWRPPAHPGSTTWS</sequence>
<protein>
    <submittedName>
        <fullName evidence="2">Uncharacterized protein</fullName>
    </submittedName>
</protein>
<feature type="region of interest" description="Disordered" evidence="1">
    <location>
        <begin position="121"/>
        <end position="172"/>
    </location>
</feature>
<evidence type="ECO:0000313" key="3">
    <source>
        <dbReference type="Proteomes" id="UP001596514"/>
    </source>
</evidence>
<evidence type="ECO:0000256" key="1">
    <source>
        <dbReference type="SAM" id="MobiDB-lite"/>
    </source>
</evidence>
<organism evidence="2 3">
    <name type="scientific">Streptosporangium amethystogenes subsp. fukuiense</name>
    <dbReference type="NCBI Taxonomy" id="698418"/>
    <lineage>
        <taxon>Bacteria</taxon>
        <taxon>Bacillati</taxon>
        <taxon>Actinomycetota</taxon>
        <taxon>Actinomycetes</taxon>
        <taxon>Streptosporangiales</taxon>
        <taxon>Streptosporangiaceae</taxon>
        <taxon>Streptosporangium</taxon>
    </lineage>
</organism>
<proteinExistence type="predicted"/>
<gene>
    <name evidence="2" type="ORF">ACFQVD_09790</name>
</gene>
<dbReference type="EMBL" id="JBHTEE010000001">
    <property type="protein sequence ID" value="MFC7600389.1"/>
    <property type="molecule type" value="Genomic_DNA"/>
</dbReference>
<dbReference type="Proteomes" id="UP001596514">
    <property type="component" value="Unassembled WGS sequence"/>
</dbReference>
<keyword evidence="3" id="KW-1185">Reference proteome</keyword>
<accession>A0ABW2SVT7</accession>
<name>A0ABW2SVT7_9ACTN</name>
<feature type="compositionally biased region" description="Low complexity" evidence="1">
    <location>
        <begin position="124"/>
        <end position="144"/>
    </location>
</feature>
<dbReference type="SUPFAM" id="SSF51735">
    <property type="entry name" value="NAD(P)-binding Rossmann-fold domains"/>
    <property type="match status" value="1"/>
</dbReference>
<comment type="caution">
    <text evidence="2">The sequence shown here is derived from an EMBL/GenBank/DDBJ whole genome shotgun (WGS) entry which is preliminary data.</text>
</comment>
<dbReference type="Gene3D" id="3.40.50.720">
    <property type="entry name" value="NAD(P)-binding Rossmann-like Domain"/>
    <property type="match status" value="1"/>
</dbReference>
<dbReference type="InterPro" id="IPR036291">
    <property type="entry name" value="NAD(P)-bd_dom_sf"/>
</dbReference>
<dbReference type="RefSeq" id="WP_343974004.1">
    <property type="nucleotide sequence ID" value="NZ_BAAAGK010000116.1"/>
</dbReference>